<gene>
    <name evidence="2" type="ORF">SAMN05660235_00840</name>
</gene>
<accession>A0A1G7JA76</accession>
<proteinExistence type="predicted"/>
<evidence type="ECO:0000256" key="1">
    <source>
        <dbReference type="SAM" id="Phobius"/>
    </source>
</evidence>
<dbReference type="STRING" id="1123285.SAMN05660235_00840"/>
<evidence type="ECO:0000313" key="3">
    <source>
        <dbReference type="Proteomes" id="UP000243333"/>
    </source>
</evidence>
<feature type="transmembrane region" description="Helical" evidence="1">
    <location>
        <begin position="23"/>
        <end position="41"/>
    </location>
</feature>
<dbReference type="AlphaFoldDB" id="A0A1G7JA76"/>
<organism evidence="2 3">
    <name type="scientific">Sporolituus thermophilus DSM 23256</name>
    <dbReference type="NCBI Taxonomy" id="1123285"/>
    <lineage>
        <taxon>Bacteria</taxon>
        <taxon>Bacillati</taxon>
        <taxon>Bacillota</taxon>
        <taxon>Negativicutes</taxon>
        <taxon>Selenomonadales</taxon>
        <taxon>Sporomusaceae</taxon>
        <taxon>Sporolituus</taxon>
    </lineage>
</organism>
<protein>
    <submittedName>
        <fullName evidence="2">Uncharacterized protein</fullName>
    </submittedName>
</protein>
<keyword evidence="1" id="KW-0472">Membrane</keyword>
<dbReference type="Proteomes" id="UP000243333">
    <property type="component" value="Unassembled WGS sequence"/>
</dbReference>
<keyword evidence="3" id="KW-1185">Reference proteome</keyword>
<dbReference type="RefSeq" id="WP_171904590.1">
    <property type="nucleotide sequence ID" value="NZ_FNBU01000004.1"/>
</dbReference>
<keyword evidence="1" id="KW-1133">Transmembrane helix</keyword>
<sequence length="45" mass="5198">MGYIYALWNYLKTDKARYDLMDYIRAAVIIGAVMAMVRVLADILL</sequence>
<keyword evidence="1" id="KW-0812">Transmembrane</keyword>
<reference evidence="3" key="1">
    <citation type="submission" date="2016-10" db="EMBL/GenBank/DDBJ databases">
        <authorList>
            <person name="Varghese N."/>
            <person name="Submissions S."/>
        </authorList>
    </citation>
    <scope>NUCLEOTIDE SEQUENCE [LARGE SCALE GENOMIC DNA]</scope>
    <source>
        <strain evidence="3">DSM 23256</strain>
    </source>
</reference>
<name>A0A1G7JA76_9FIRM</name>
<dbReference type="EMBL" id="FNBU01000004">
    <property type="protein sequence ID" value="SDF21694.1"/>
    <property type="molecule type" value="Genomic_DNA"/>
</dbReference>
<evidence type="ECO:0000313" key="2">
    <source>
        <dbReference type="EMBL" id="SDF21694.1"/>
    </source>
</evidence>